<name>A0A6B0SDS0_9EURY</name>
<dbReference type="AlphaFoldDB" id="A0A6B0SDS0"/>
<feature type="compositionally biased region" description="Basic residues" evidence="1">
    <location>
        <begin position="134"/>
        <end position="145"/>
    </location>
</feature>
<evidence type="ECO:0000256" key="1">
    <source>
        <dbReference type="SAM" id="MobiDB-lite"/>
    </source>
</evidence>
<feature type="compositionally biased region" description="Low complexity" evidence="1">
    <location>
        <begin position="146"/>
        <end position="157"/>
    </location>
</feature>
<comment type="caution">
    <text evidence="2">The sequence shown here is derived from an EMBL/GenBank/DDBJ whole genome shotgun (WGS) entry which is preliminary data.</text>
</comment>
<evidence type="ECO:0000313" key="3">
    <source>
        <dbReference type="Proteomes" id="UP000471521"/>
    </source>
</evidence>
<gene>
    <name evidence="2" type="ORF">GRX66_04450</name>
</gene>
<organism evidence="2 3">
    <name type="scientific">Halobacterium bonnevillei</name>
    <dbReference type="NCBI Taxonomy" id="2692200"/>
    <lineage>
        <taxon>Archaea</taxon>
        <taxon>Methanobacteriati</taxon>
        <taxon>Methanobacteriota</taxon>
        <taxon>Stenosarchaea group</taxon>
        <taxon>Halobacteria</taxon>
        <taxon>Halobacteriales</taxon>
        <taxon>Halobacteriaceae</taxon>
        <taxon>Halobacterium</taxon>
    </lineage>
</organism>
<proteinExistence type="predicted"/>
<feature type="region of interest" description="Disordered" evidence="1">
    <location>
        <begin position="59"/>
        <end position="166"/>
    </location>
</feature>
<dbReference type="EMBL" id="WUUU01000019">
    <property type="protein sequence ID" value="MXR19885.1"/>
    <property type="molecule type" value="Genomic_DNA"/>
</dbReference>
<feature type="compositionally biased region" description="Low complexity" evidence="1">
    <location>
        <begin position="59"/>
        <end position="68"/>
    </location>
</feature>
<evidence type="ECO:0000313" key="2">
    <source>
        <dbReference type="EMBL" id="MXR19885.1"/>
    </source>
</evidence>
<dbReference type="Proteomes" id="UP000471521">
    <property type="component" value="Unassembled WGS sequence"/>
</dbReference>
<dbReference type="RefSeq" id="WP_159525454.1">
    <property type="nucleotide sequence ID" value="NZ_WUUU01000019.1"/>
</dbReference>
<protein>
    <submittedName>
        <fullName evidence="2">Uncharacterized protein</fullName>
    </submittedName>
</protein>
<sequence>MPPTDSLVVAVTRAVERAETVSDVRDGACEAAVDAGYAFACFSGRDDVFVTASAADVDPPDASDAVPTYRAATSTSPGNESGAGARRLRHDQGTAARTGATTKHAPRLGQATLGRTDRLTPLATSRRMPTATNRRMRTVTRRRMRTATSRRTAAPRRPSNRRRHHR</sequence>
<reference evidence="2 3" key="1">
    <citation type="submission" date="2019-12" db="EMBL/GenBank/DDBJ databases">
        <title>Isolation and characterization of three novel carbon monoxide-oxidizing members of Halobacteria from salione crusts and soils.</title>
        <authorList>
            <person name="Myers M.R."/>
            <person name="King G.M."/>
        </authorList>
    </citation>
    <scope>NUCLEOTIDE SEQUENCE [LARGE SCALE GENOMIC DNA]</scope>
    <source>
        <strain evidence="2 3">PCN9</strain>
    </source>
</reference>
<accession>A0A6B0SDS0</accession>
<keyword evidence="3" id="KW-1185">Reference proteome</keyword>